<gene>
    <name evidence="5" type="ORF">FE394_00585</name>
</gene>
<comment type="cofactor">
    <cofactor evidence="1">
        <name>Fe(2+)</name>
        <dbReference type="ChEBI" id="CHEBI:29033"/>
    </cofactor>
</comment>
<comment type="caution">
    <text evidence="5">The sequence shown here is derived from an EMBL/GenBank/DDBJ whole genome shotgun (WGS) entry which is preliminary data.</text>
</comment>
<evidence type="ECO:0000313" key="5">
    <source>
        <dbReference type="EMBL" id="MDX7997730.1"/>
    </source>
</evidence>
<keyword evidence="3" id="KW-0045">Antibiotic biosynthesis</keyword>
<feature type="domain" description="TauD/TfdA-like" evidence="4">
    <location>
        <begin position="39"/>
        <end position="262"/>
    </location>
</feature>
<keyword evidence="5" id="KW-0223">Dioxygenase</keyword>
<evidence type="ECO:0000256" key="2">
    <source>
        <dbReference type="ARBA" id="ARBA00023002"/>
    </source>
</evidence>
<evidence type="ECO:0000256" key="3">
    <source>
        <dbReference type="ARBA" id="ARBA00023194"/>
    </source>
</evidence>
<evidence type="ECO:0000259" key="4">
    <source>
        <dbReference type="Pfam" id="PF02668"/>
    </source>
</evidence>
<keyword evidence="6" id="KW-1185">Reference proteome</keyword>
<dbReference type="InterPro" id="IPR003819">
    <property type="entry name" value="TauD/TfdA-like"/>
</dbReference>
<dbReference type="PANTHER" id="PTHR10696">
    <property type="entry name" value="GAMMA-BUTYROBETAINE HYDROXYLASE-RELATED"/>
    <property type="match status" value="1"/>
</dbReference>
<dbReference type="RefSeq" id="WP_319924467.1">
    <property type="nucleotide sequence ID" value="NZ_VCDP01000002.1"/>
</dbReference>
<sequence>MESNNLTLFNEVKNIINTKEYNLSEYNPNVIFHKLKKGNIDKNTKRDINENINNLGYVYIINFDKEDNVNDVAIFLENIFGETINNKNRKHKKYEIIESQKKPKWFFESHYSQPVHTDEGHEKTQPDTLALYCETPSEIGGDSILVSAKSIYNLLVDKYNEKIHTLFNDDCVSFINKQFTKKIFSKINKNIGISFSPLINNFKCTKEVHSILRDLTHLIHQKENQYRFKLKNNQCVVFSNYLYLHSRTAFLENSKRKLYRFWF</sequence>
<keyword evidence="2" id="KW-0560">Oxidoreductase</keyword>
<dbReference type="Gene3D" id="3.60.130.10">
    <property type="entry name" value="Clavaminate synthase-like"/>
    <property type="match status" value="1"/>
</dbReference>
<dbReference type="EMBL" id="VCDP01000002">
    <property type="protein sequence ID" value="MDX7997730.1"/>
    <property type="molecule type" value="Genomic_DNA"/>
</dbReference>
<organism evidence="5 6">
    <name type="scientific">Xenorhabdus littoralis</name>
    <dbReference type="NCBI Taxonomy" id="2582835"/>
    <lineage>
        <taxon>Bacteria</taxon>
        <taxon>Pseudomonadati</taxon>
        <taxon>Pseudomonadota</taxon>
        <taxon>Gammaproteobacteria</taxon>
        <taxon>Enterobacterales</taxon>
        <taxon>Morganellaceae</taxon>
        <taxon>Xenorhabdus</taxon>
    </lineage>
</organism>
<dbReference type="GO" id="GO:0051213">
    <property type="term" value="F:dioxygenase activity"/>
    <property type="evidence" value="ECO:0007669"/>
    <property type="project" value="UniProtKB-KW"/>
</dbReference>
<evidence type="ECO:0000256" key="1">
    <source>
        <dbReference type="ARBA" id="ARBA00001954"/>
    </source>
</evidence>
<evidence type="ECO:0000313" key="6">
    <source>
        <dbReference type="Proteomes" id="UP001271640"/>
    </source>
</evidence>
<dbReference type="Pfam" id="PF02668">
    <property type="entry name" value="TauD"/>
    <property type="match status" value="1"/>
</dbReference>
<name>A0ABU4SGN6_9GAMM</name>
<dbReference type="SUPFAM" id="SSF51197">
    <property type="entry name" value="Clavaminate synthase-like"/>
    <property type="match status" value="1"/>
</dbReference>
<proteinExistence type="predicted"/>
<protein>
    <submittedName>
        <fullName evidence="5">TauD/TfdA family dioxygenase</fullName>
    </submittedName>
</protein>
<reference evidence="6" key="1">
    <citation type="journal article" date="2024" name="Toxins">
        <title>Genome Sequence Analysis of Native Xenorhabdus Strains Isolated from Entomopathogenic Nematodes in Argentina.</title>
        <authorList>
            <person name="Palma L."/>
            <person name="Frizzo L."/>
            <person name="Kaiser S."/>
            <person name="Berry C."/>
            <person name="Caballero P."/>
            <person name="Bode H.B."/>
            <person name="Del Valle E.E."/>
        </authorList>
    </citation>
    <scope>NUCLEOTIDE SEQUENCE [LARGE SCALE GENOMIC DNA]</scope>
    <source>
        <strain evidence="6">Reich</strain>
    </source>
</reference>
<dbReference type="Proteomes" id="UP001271640">
    <property type="component" value="Unassembled WGS sequence"/>
</dbReference>
<dbReference type="InterPro" id="IPR050411">
    <property type="entry name" value="AlphaKG_dependent_hydroxylases"/>
</dbReference>
<accession>A0ABU4SGN6</accession>
<dbReference type="InterPro" id="IPR042098">
    <property type="entry name" value="TauD-like_sf"/>
</dbReference>
<dbReference type="PANTHER" id="PTHR10696:SF56">
    <property type="entry name" value="TAUD_TFDA-LIKE DOMAIN-CONTAINING PROTEIN"/>
    <property type="match status" value="1"/>
</dbReference>